<feature type="transmembrane region" description="Helical" evidence="6">
    <location>
        <begin position="469"/>
        <end position="492"/>
    </location>
</feature>
<dbReference type="Proteomes" id="UP000035268">
    <property type="component" value="Chromosome"/>
</dbReference>
<comment type="subcellular location">
    <subcellularLocation>
        <location evidence="1">Cell membrane</location>
        <topology evidence="1">Multi-pass membrane protein</topology>
    </subcellularLocation>
</comment>
<dbReference type="STRING" id="1307763.L21SP4_00192"/>
<feature type="transmembrane region" description="Helical" evidence="6">
    <location>
        <begin position="12"/>
        <end position="32"/>
    </location>
</feature>
<feature type="transmembrane region" description="Helical" evidence="6">
    <location>
        <begin position="343"/>
        <end position="373"/>
    </location>
</feature>
<keyword evidence="8" id="KW-1185">Reference proteome</keyword>
<feature type="transmembrane region" description="Helical" evidence="6">
    <location>
        <begin position="38"/>
        <end position="60"/>
    </location>
</feature>
<evidence type="ECO:0000256" key="2">
    <source>
        <dbReference type="ARBA" id="ARBA00022475"/>
    </source>
</evidence>
<feature type="transmembrane region" description="Helical" evidence="6">
    <location>
        <begin position="251"/>
        <end position="274"/>
    </location>
</feature>
<dbReference type="PATRIC" id="fig|1609981.3.peg.204"/>
<keyword evidence="5 6" id="KW-0472">Membrane</keyword>
<dbReference type="InterPro" id="IPR050833">
    <property type="entry name" value="Poly_Biosynth_Transport"/>
</dbReference>
<dbReference type="PANTHER" id="PTHR30250:SF26">
    <property type="entry name" value="PSMA PROTEIN"/>
    <property type="match status" value="1"/>
</dbReference>
<dbReference type="PANTHER" id="PTHR30250">
    <property type="entry name" value="PST FAMILY PREDICTED COLANIC ACID TRANSPORTER"/>
    <property type="match status" value="1"/>
</dbReference>
<dbReference type="GO" id="GO:0005886">
    <property type="term" value="C:plasma membrane"/>
    <property type="evidence" value="ECO:0007669"/>
    <property type="project" value="UniProtKB-SubCell"/>
</dbReference>
<evidence type="ECO:0000256" key="6">
    <source>
        <dbReference type="SAM" id="Phobius"/>
    </source>
</evidence>
<evidence type="ECO:0000256" key="5">
    <source>
        <dbReference type="ARBA" id="ARBA00023136"/>
    </source>
</evidence>
<evidence type="ECO:0000256" key="3">
    <source>
        <dbReference type="ARBA" id="ARBA00022692"/>
    </source>
</evidence>
<evidence type="ECO:0000256" key="1">
    <source>
        <dbReference type="ARBA" id="ARBA00004651"/>
    </source>
</evidence>
<reference evidence="7 8" key="2">
    <citation type="journal article" date="2016" name="ISME J.">
        <title>Characterization of the first cultured representative of Verrucomicrobia subdivision 5 indicates the proposal of a novel phylum.</title>
        <authorList>
            <person name="Spring S."/>
            <person name="Bunk B."/>
            <person name="Sproer C."/>
            <person name="Schumann P."/>
            <person name="Rohde M."/>
            <person name="Tindall B.J."/>
            <person name="Klenk H.P."/>
        </authorList>
    </citation>
    <scope>NUCLEOTIDE SEQUENCE [LARGE SCALE GENOMIC DNA]</scope>
    <source>
        <strain evidence="7 8">L21-Fru-AB</strain>
    </source>
</reference>
<dbReference type="RefSeq" id="WP_160300603.1">
    <property type="nucleotide sequence ID" value="NZ_CP010904.1"/>
</dbReference>
<keyword evidence="3 6" id="KW-0812">Transmembrane</keyword>
<evidence type="ECO:0000313" key="8">
    <source>
        <dbReference type="Proteomes" id="UP000035268"/>
    </source>
</evidence>
<evidence type="ECO:0000256" key="4">
    <source>
        <dbReference type="ARBA" id="ARBA00022989"/>
    </source>
</evidence>
<sequence length="511" mass="55161">MKPRHIFTNVSWAWLRLIVNALAALILTPLLIDRLGDTAYGVWVLIGSILGYYGLLNLGIDSSAVRYLSRALGSGDRDRAAVLLRTSAVTFRWIAAAVLLLTALLGWGFAQVRDGGPFQVPVELSDDFVLLLWLLGAGVAVSFALRVYSCALRALERYDLEHLITIGATIGRVLAIIFLMHGSIVRLGLIFAAFNVLSGAAQAVAAHRLLKPLNLPARPRGRMYGTVGRYGVWALLTSLADRFRYHTDPLVIGYALAPAAITVYSVAHTLIRYFSDIAGQFGMPFFPVFSRYEGAGDEEGLRRAFLRGSRVQGFLALLLAGGLGGSGPLFLRFWVGGEIGPEALAAASAVLSILVLPVLLDVMQTISVCYLYGVGKHPYLSMQTTAEGLANLALSLVLAGPFGLVGVAWGTAVPMTVTKLLVQPAYVCRQLRIPWGRYVLGNLMGPVLLAAVLAVSQRVFFRLVPPSTFAGFLLGAALTALVFAAVAALVFLRREDRRWIADWLRGRGGEP</sequence>
<feature type="transmembrane region" description="Helical" evidence="6">
    <location>
        <begin position="438"/>
        <end position="457"/>
    </location>
</feature>
<accession>A0A0G3EAJ6</accession>
<feature type="transmembrane region" description="Helical" evidence="6">
    <location>
        <begin position="393"/>
        <end position="417"/>
    </location>
</feature>
<evidence type="ECO:0000313" key="7">
    <source>
        <dbReference type="EMBL" id="AKJ63476.1"/>
    </source>
</evidence>
<feature type="transmembrane region" description="Helical" evidence="6">
    <location>
        <begin position="89"/>
        <end position="110"/>
    </location>
</feature>
<feature type="transmembrane region" description="Helical" evidence="6">
    <location>
        <begin position="187"/>
        <end position="210"/>
    </location>
</feature>
<feature type="transmembrane region" description="Helical" evidence="6">
    <location>
        <begin position="130"/>
        <end position="148"/>
    </location>
</feature>
<protein>
    <submittedName>
        <fullName evidence="7">Putative membrane protein EpsK</fullName>
    </submittedName>
</protein>
<gene>
    <name evidence="7" type="primary">epsK</name>
    <name evidence="7" type="ORF">L21SP4_00192</name>
</gene>
<dbReference type="OrthoDB" id="580892at2"/>
<name>A0A0G3EAJ6_9BACT</name>
<feature type="transmembrane region" description="Helical" evidence="6">
    <location>
        <begin position="160"/>
        <end position="181"/>
    </location>
</feature>
<dbReference type="Pfam" id="PF13440">
    <property type="entry name" value="Polysacc_synt_3"/>
    <property type="match status" value="1"/>
</dbReference>
<dbReference type="KEGG" id="vbl:L21SP4_00192"/>
<dbReference type="EMBL" id="CP010904">
    <property type="protein sequence ID" value="AKJ63476.1"/>
    <property type="molecule type" value="Genomic_DNA"/>
</dbReference>
<keyword evidence="4 6" id="KW-1133">Transmembrane helix</keyword>
<keyword evidence="2" id="KW-1003">Cell membrane</keyword>
<organism evidence="7 8">
    <name type="scientific">Kiritimatiella glycovorans</name>
    <dbReference type="NCBI Taxonomy" id="1307763"/>
    <lineage>
        <taxon>Bacteria</taxon>
        <taxon>Pseudomonadati</taxon>
        <taxon>Kiritimatiellota</taxon>
        <taxon>Kiritimatiellia</taxon>
        <taxon>Kiritimatiellales</taxon>
        <taxon>Kiritimatiellaceae</taxon>
        <taxon>Kiritimatiella</taxon>
    </lineage>
</organism>
<proteinExistence type="predicted"/>
<dbReference type="AlphaFoldDB" id="A0A0G3EAJ6"/>
<feature type="transmembrane region" description="Helical" evidence="6">
    <location>
        <begin position="311"/>
        <end position="331"/>
    </location>
</feature>
<reference evidence="8" key="1">
    <citation type="submission" date="2015-02" db="EMBL/GenBank/DDBJ databases">
        <title>Description and complete genome sequence of the first cultured representative of the subdivision 5 of the Verrucomicrobia phylum.</title>
        <authorList>
            <person name="Spring S."/>
            <person name="Bunk B."/>
            <person name="Sproer C."/>
            <person name="Klenk H.-P."/>
        </authorList>
    </citation>
    <scope>NUCLEOTIDE SEQUENCE [LARGE SCALE GENOMIC DNA]</scope>
    <source>
        <strain evidence="8">L21-Fru-AB</strain>
    </source>
</reference>